<feature type="region of interest" description="Disordered" evidence="3">
    <location>
        <begin position="572"/>
        <end position="602"/>
    </location>
</feature>
<accession>A0AAD5BA24</accession>
<dbReference type="GO" id="GO:0033629">
    <property type="term" value="P:negative regulation of cell adhesion mediated by integrin"/>
    <property type="evidence" value="ECO:0007669"/>
    <property type="project" value="TreeGrafter"/>
</dbReference>
<feature type="compositionally biased region" description="Low complexity" evidence="3">
    <location>
        <begin position="365"/>
        <end position="375"/>
    </location>
</feature>
<feature type="region of interest" description="Disordered" evidence="3">
    <location>
        <begin position="928"/>
        <end position="948"/>
    </location>
</feature>
<feature type="region of interest" description="Disordered" evidence="3">
    <location>
        <begin position="492"/>
        <end position="528"/>
    </location>
</feature>
<protein>
    <submittedName>
        <fullName evidence="5">Protein KIAA2022-like</fullName>
    </submittedName>
</protein>
<sequence>MEWKKRLSELKEFIFEDSHDHLSDKSHVLTHCDSTEPSLLSPPTLDSSSQTAEVPFSVADLHDESVSKATSLSSLSSFSSLSSLSSLTCSKPVSPWSMPQSCDRPPLSSMDSGGADCISCLLPKNQSCESVLGLTSDFQSCPSSNIGMQCLSSVASTGRYGDQVLSDQLLSGPPLPPGVNENAEEGKSLRESESDDDPTSRSIYESLGEEAQDWSCLESLISESRMELLDLCSRSELAVNLFCEEDVENYMFQDEESNLGTDVCSLKIRYESYPDVAQERTEVPLQDESQLGFFPTLPCSRTESLQDKADQSSEDKIEAPTTPNSNFLFDLSNSPEDSGEFSDDSYCTGSSPDTWQAQQPHGQLSRENSSSSSQLSYRLRAKRKVAFREDYLYDVDSIESERNAEKRKKLSVGPKKEWDDEWCPKKRRRSCRKEPPVIIKYIIINRFKGEKHMQVKLSRVEPLFSVVNLNPDTLLHYEKLAPLKAYWQKKEKEQQEQNSLAAADKTKRLNGCKRPPSSTPKRKQRRARLRIQRVPAVETPIHSQTAATLCNNQQEMADSVKSTEDLQGAATHDALDKVETGKTTHPARAKSRTQEREERRKLDKTVKIKKFKSEARLRAKKLQEAQIEDNVTASELTELSSCLPENLSDSLESNLLTNETSAEKCTLTPTAPGTNENVDLLPGGYLQTLLEASVSSSSTNGTYFSTDQQQTGLLSVADPLQPVQTCVLSPPSESELPQSPQPLNHIPHQTPFPETDHPEQSYSVKWPSQPTVEQLAFSPDIPTQSPVMPSGFPRPMPVLAGEGTTVTGYSQVPLGPCRMAFEEPLLPEPHSDTDYGRSPVGSRAENGMGRLVSFNSLGSLSAASSNYSSLSLRDNEREREEEMSEISDGFLSHCSPQLVLQQSLEEITPLRESTDLLDISNFTPDKFRHSSLSEMSPPDTPSPSPQLLGNCGKGGGFVEAAGANVRWTCSTVPQVEQDASQKTHLIQTFTEEEDDEGLQGLKRSKKKGGKNGQSTKKTKTPKAAKGEKVKLPKQGSNSAKKIKALLEGKAAKCDRKLDSGAPSPTPSLNMIGAQGDWPHAGALSDDDQGEFQEPSNILSNIVSGMAEVQRFMRASVEPLWGPCLSPGQHTLQSQTLKILGSSADLKKRGSASGASKGKKGTGGKASSKLLAPGFFPPIGLDCLPLPHRPAHKKMYRHKSTTKFARDEVLSGKRDIKGVALAALVEKQR</sequence>
<name>A0AAD5BA24_SILAS</name>
<feature type="compositionally biased region" description="Basic and acidic residues" evidence="3">
    <location>
        <begin position="573"/>
        <end position="582"/>
    </location>
</feature>
<dbReference type="GO" id="GO:2000048">
    <property type="term" value="P:negative regulation of cell-cell adhesion mediated by cadherin"/>
    <property type="evidence" value="ECO:0007669"/>
    <property type="project" value="TreeGrafter"/>
</dbReference>
<dbReference type="EMBL" id="MU526172">
    <property type="protein sequence ID" value="KAI5630335.1"/>
    <property type="molecule type" value="Genomic_DNA"/>
</dbReference>
<proteinExistence type="predicted"/>
<feature type="compositionally biased region" description="Polar residues" evidence="3">
    <location>
        <begin position="345"/>
        <end position="362"/>
    </location>
</feature>
<dbReference type="PANTHER" id="PTHR46946">
    <property type="entry name" value="NEURITE EXTENSION AND MIGRATION FACTOR"/>
    <property type="match status" value="1"/>
</dbReference>
<evidence type="ECO:0000256" key="2">
    <source>
        <dbReference type="ARBA" id="ARBA00023242"/>
    </source>
</evidence>
<feature type="compositionally biased region" description="Basic and acidic residues" evidence="3">
    <location>
        <begin position="592"/>
        <end position="602"/>
    </location>
</feature>
<dbReference type="InterPro" id="IPR032757">
    <property type="entry name" value="DUF4683"/>
</dbReference>
<dbReference type="InterPro" id="IPR042794">
    <property type="entry name" value="Nexmif"/>
</dbReference>
<keyword evidence="2" id="KW-0539">Nucleus</keyword>
<keyword evidence="6" id="KW-1185">Reference proteome</keyword>
<comment type="caution">
    <text evidence="5">The sequence shown here is derived from an EMBL/GenBank/DDBJ whole genome shotgun (WGS) entry which is preliminary data.</text>
</comment>
<evidence type="ECO:0000256" key="3">
    <source>
        <dbReference type="SAM" id="MobiDB-lite"/>
    </source>
</evidence>
<feature type="compositionally biased region" description="Polar residues" evidence="3">
    <location>
        <begin position="321"/>
        <end position="336"/>
    </location>
</feature>
<evidence type="ECO:0000313" key="5">
    <source>
        <dbReference type="EMBL" id="KAI5630335.1"/>
    </source>
</evidence>
<reference evidence="5" key="1">
    <citation type="submission" date="2018-07" db="EMBL/GenBank/DDBJ databases">
        <title>Comparative genomics of catfishes provides insights into carnivory and benthic adaptation.</title>
        <authorList>
            <person name="Zhang Y."/>
            <person name="Wang D."/>
            <person name="Peng Z."/>
            <person name="Zheng S."/>
            <person name="Shao F."/>
            <person name="Tao W."/>
        </authorList>
    </citation>
    <scope>NUCLEOTIDE SEQUENCE</scope>
    <source>
        <strain evidence="5">Chongqing</strain>
    </source>
</reference>
<evidence type="ECO:0000259" key="4">
    <source>
        <dbReference type="Pfam" id="PF15735"/>
    </source>
</evidence>
<dbReference type="GO" id="GO:2001223">
    <property type="term" value="P:negative regulation of neuron migration"/>
    <property type="evidence" value="ECO:0007669"/>
    <property type="project" value="TreeGrafter"/>
</dbReference>
<dbReference type="AlphaFoldDB" id="A0AAD5BA24"/>
<gene>
    <name evidence="5" type="ORF">C0J50_10202</name>
</gene>
<dbReference type="GO" id="GO:0001953">
    <property type="term" value="P:negative regulation of cell-matrix adhesion"/>
    <property type="evidence" value="ECO:0007669"/>
    <property type="project" value="TreeGrafter"/>
</dbReference>
<feature type="region of interest" description="Disordered" evidence="3">
    <location>
        <begin position="1053"/>
        <end position="1073"/>
    </location>
</feature>
<dbReference type="Pfam" id="PF15735">
    <property type="entry name" value="DUF4683"/>
    <property type="match status" value="2"/>
</dbReference>
<feature type="region of interest" description="Disordered" evidence="3">
    <location>
        <begin position="1142"/>
        <end position="1165"/>
    </location>
</feature>
<feature type="region of interest" description="Disordered" evidence="3">
    <location>
        <begin position="295"/>
        <end position="375"/>
    </location>
</feature>
<feature type="region of interest" description="Disordered" evidence="3">
    <location>
        <begin position="988"/>
        <end position="1039"/>
    </location>
</feature>
<dbReference type="PANTHER" id="PTHR46946:SF1">
    <property type="entry name" value="NEURITE EXTENSION AND MIGRATION FACTOR"/>
    <property type="match status" value="1"/>
</dbReference>
<feature type="region of interest" description="Disordered" evidence="3">
    <location>
        <begin position="728"/>
        <end position="763"/>
    </location>
</feature>
<feature type="domain" description="DUF4683" evidence="4">
    <location>
        <begin position="240"/>
        <end position="300"/>
    </location>
</feature>
<feature type="compositionally biased region" description="Basic and acidic residues" evidence="3">
    <location>
        <begin position="304"/>
        <end position="318"/>
    </location>
</feature>
<evidence type="ECO:0000256" key="1">
    <source>
        <dbReference type="ARBA" id="ARBA00004123"/>
    </source>
</evidence>
<dbReference type="Proteomes" id="UP001205998">
    <property type="component" value="Unassembled WGS sequence"/>
</dbReference>
<dbReference type="GO" id="GO:0005634">
    <property type="term" value="C:nucleus"/>
    <property type="evidence" value="ECO:0007669"/>
    <property type="project" value="UniProtKB-SubCell"/>
</dbReference>
<feature type="domain" description="DUF4683" evidence="4">
    <location>
        <begin position="305"/>
        <end position="544"/>
    </location>
</feature>
<comment type="subcellular location">
    <subcellularLocation>
        <location evidence="1">Nucleus</location>
    </subcellularLocation>
</comment>
<feature type="region of interest" description="Disordered" evidence="3">
    <location>
        <begin position="165"/>
        <end position="201"/>
    </location>
</feature>
<feature type="compositionally biased region" description="Low complexity" evidence="3">
    <location>
        <begin position="728"/>
        <end position="743"/>
    </location>
</feature>
<organism evidence="5 6">
    <name type="scientific">Silurus asotus</name>
    <name type="common">Amur catfish</name>
    <name type="synonym">Parasilurus asotus</name>
    <dbReference type="NCBI Taxonomy" id="30991"/>
    <lineage>
        <taxon>Eukaryota</taxon>
        <taxon>Metazoa</taxon>
        <taxon>Chordata</taxon>
        <taxon>Craniata</taxon>
        <taxon>Vertebrata</taxon>
        <taxon>Euteleostomi</taxon>
        <taxon>Actinopterygii</taxon>
        <taxon>Neopterygii</taxon>
        <taxon>Teleostei</taxon>
        <taxon>Ostariophysi</taxon>
        <taxon>Siluriformes</taxon>
        <taxon>Siluridae</taxon>
        <taxon>Silurus</taxon>
    </lineage>
</organism>
<evidence type="ECO:0000313" key="6">
    <source>
        <dbReference type="Proteomes" id="UP001205998"/>
    </source>
</evidence>